<dbReference type="AlphaFoldDB" id="G8YPY1"/>
<dbReference type="InterPro" id="IPR003492">
    <property type="entry name" value="Battenin_disease_Cln3"/>
</dbReference>
<dbReference type="OrthoDB" id="5965864at2759"/>
<evidence type="ECO:0000313" key="9">
    <source>
        <dbReference type="EMBL" id="CCE78716.1"/>
    </source>
</evidence>
<dbReference type="PANTHER" id="PTHR10981">
    <property type="entry name" value="BATTENIN"/>
    <property type="match status" value="1"/>
</dbReference>
<proteinExistence type="inferred from homology"/>
<accession>G8YPY1</accession>
<evidence type="ECO:0000313" key="10">
    <source>
        <dbReference type="Proteomes" id="UP000005222"/>
    </source>
</evidence>
<comment type="subcellular location">
    <subcellularLocation>
        <location evidence="1">Endomembrane system</location>
        <topology evidence="1">Multi-pass membrane protein</topology>
    </subcellularLocation>
    <subcellularLocation>
        <location evidence="8">Vacuole membrane</location>
        <topology evidence="8">Multi-pass membrane protein</topology>
    </subcellularLocation>
</comment>
<protein>
    <recommendedName>
        <fullName evidence="8">Protein BTN</fullName>
    </recommendedName>
</protein>
<keyword evidence="10" id="KW-1185">Reference proteome</keyword>
<dbReference type="PRINTS" id="PR01315">
    <property type="entry name" value="BATTENIN"/>
</dbReference>
<dbReference type="Gene3D" id="1.20.1250.20">
    <property type="entry name" value="MFS general substrate transporter like domains"/>
    <property type="match status" value="1"/>
</dbReference>
<dbReference type="OMA" id="ATILYCE"/>
<evidence type="ECO:0000256" key="1">
    <source>
        <dbReference type="ARBA" id="ARBA00004127"/>
    </source>
</evidence>
<feature type="transmembrane region" description="Helical" evidence="8">
    <location>
        <begin position="265"/>
        <end position="286"/>
    </location>
</feature>
<evidence type="ECO:0000256" key="6">
    <source>
        <dbReference type="ARBA" id="ARBA00022989"/>
    </source>
</evidence>
<name>G8YPY1_PICSO</name>
<evidence type="ECO:0000256" key="8">
    <source>
        <dbReference type="RuleBase" id="RU361113"/>
    </source>
</evidence>
<keyword evidence="7 8" id="KW-0472">Membrane</keyword>
<dbReference type="eggNOG" id="KOG3880">
    <property type="taxonomic scope" value="Eukaryota"/>
</dbReference>
<feature type="transmembrane region" description="Helical" evidence="8">
    <location>
        <begin position="45"/>
        <end position="65"/>
    </location>
</feature>
<organism evidence="9 10">
    <name type="scientific">Pichia sorbitophila (strain ATCC MYA-4447 / BCRC 22081 / CBS 7064 / NBRC 10061 / NRRL Y-12695)</name>
    <name type="common">Hybrid yeast</name>
    <dbReference type="NCBI Taxonomy" id="559304"/>
    <lineage>
        <taxon>Eukaryota</taxon>
        <taxon>Fungi</taxon>
        <taxon>Dikarya</taxon>
        <taxon>Ascomycota</taxon>
        <taxon>Saccharomycotina</taxon>
        <taxon>Pichiomycetes</taxon>
        <taxon>Debaryomycetaceae</taxon>
        <taxon>Millerozyma</taxon>
    </lineage>
</organism>
<feature type="transmembrane region" description="Helical" evidence="8">
    <location>
        <begin position="96"/>
        <end position="118"/>
    </location>
</feature>
<feature type="transmembrane region" description="Helical" evidence="8">
    <location>
        <begin position="130"/>
        <end position="151"/>
    </location>
</feature>
<feature type="transmembrane region" description="Helical" evidence="8">
    <location>
        <begin position="157"/>
        <end position="181"/>
    </location>
</feature>
<dbReference type="InParanoid" id="G8YPY1"/>
<keyword evidence="5" id="KW-0029">Amino-acid transport</keyword>
<evidence type="ECO:0000256" key="3">
    <source>
        <dbReference type="ARBA" id="ARBA00022448"/>
    </source>
</evidence>
<sequence length="406" mass="45305">MQIIFPQPKLIFLSFFLFGLLNNVLYVVILSAAVDLVGSSTPKAIVLLADIIPSFGIKVSAPFFISFVNYHVRVWTLVILSSMGMVMISLSRQGQIWAKIVGIGLASLSSGLGEVTFLQLTHYYERDKSISGFSSGTGGAGLFGSFAYLLLTNLAGIPIWLALLIFSFMPTGFLFAFYILLPQPSNLADPDYRPIDQASWTGQQPTWTSVESVSTHIKNTIAEIKPLFLPYMMPLCLVYIAEYVINQGISPTLLFPLENLPSWLFSSYRDIYVVYGFLYQSGVFISRSSVCFGVRVKNLYLIAVLQFVNVLITLYQSVYDVPFPSIWPLLILIFYEGLLGGLSYVNTFMSVSEEVPHDKREFSLGCVGISDTFGIMLAGCINWWLEPRLCDAQVLRGRYWCLKGSN</sequence>
<dbReference type="GO" id="GO:0006865">
    <property type="term" value="P:amino acid transport"/>
    <property type="evidence" value="ECO:0007669"/>
    <property type="project" value="UniProtKB-KW"/>
</dbReference>
<feature type="transmembrane region" description="Helical" evidence="8">
    <location>
        <begin position="72"/>
        <end position="90"/>
    </location>
</feature>
<evidence type="ECO:0000256" key="5">
    <source>
        <dbReference type="ARBA" id="ARBA00022970"/>
    </source>
</evidence>
<dbReference type="InterPro" id="IPR018460">
    <property type="entry name" value="Battenin_disease_Cln3_subgr"/>
</dbReference>
<reference evidence="9 10" key="1">
    <citation type="journal article" date="2012" name="G3 (Bethesda)">
        <title>Pichia sorbitophila, an interspecies yeast hybrid reveals early steps of genome resolution following polyploidization.</title>
        <authorList>
            <person name="Leh Louis V."/>
            <person name="Despons L."/>
            <person name="Friedrich A."/>
            <person name="Martin T."/>
            <person name="Durrens P."/>
            <person name="Casaregola S."/>
            <person name="Neuveglise C."/>
            <person name="Fairhead C."/>
            <person name="Marck C."/>
            <person name="Cruz J.A."/>
            <person name="Straub M.L."/>
            <person name="Kugler V."/>
            <person name="Sacerdot C."/>
            <person name="Uzunov Z."/>
            <person name="Thierry A."/>
            <person name="Weiss S."/>
            <person name="Bleykasten C."/>
            <person name="De Montigny J."/>
            <person name="Jacques N."/>
            <person name="Jung P."/>
            <person name="Lemaire M."/>
            <person name="Mallet S."/>
            <person name="Morel G."/>
            <person name="Richard G.F."/>
            <person name="Sarkar A."/>
            <person name="Savel G."/>
            <person name="Schacherer J."/>
            <person name="Seret M.L."/>
            <person name="Talla E."/>
            <person name="Samson G."/>
            <person name="Jubin C."/>
            <person name="Poulain J."/>
            <person name="Vacherie B."/>
            <person name="Barbe V."/>
            <person name="Pelletier E."/>
            <person name="Sherman D.J."/>
            <person name="Westhof E."/>
            <person name="Weissenbach J."/>
            <person name="Baret P.V."/>
            <person name="Wincker P."/>
            <person name="Gaillardin C."/>
            <person name="Dujon B."/>
            <person name="Souciet J.L."/>
        </authorList>
    </citation>
    <scope>NUCLEOTIDE SEQUENCE [LARGE SCALE GENOMIC DNA]</scope>
    <source>
        <strain evidence="10">ATCC MYA-4447 / BCRC 22081 / CBS 7064 / NBRC 10061 / NRRL Y-12695</strain>
    </source>
</reference>
<dbReference type="EMBL" id="FO082056">
    <property type="protein sequence ID" value="CCE78716.1"/>
    <property type="molecule type" value="Genomic_DNA"/>
</dbReference>
<dbReference type="GO" id="GO:0012505">
    <property type="term" value="C:endomembrane system"/>
    <property type="evidence" value="ECO:0007669"/>
    <property type="project" value="UniProtKB-SubCell"/>
</dbReference>
<dbReference type="Proteomes" id="UP000005222">
    <property type="component" value="Chromosome D"/>
</dbReference>
<dbReference type="InterPro" id="IPR036259">
    <property type="entry name" value="MFS_trans_sf"/>
</dbReference>
<dbReference type="FunCoup" id="G8YPY1">
    <property type="interactions" value="182"/>
</dbReference>
<gene>
    <name evidence="9" type="primary">Piso0_000745</name>
    <name evidence="9" type="ORF">GNLVRS01_PISO0D03193g</name>
</gene>
<feature type="transmembrane region" description="Helical" evidence="8">
    <location>
        <begin position="12"/>
        <end position="33"/>
    </location>
</feature>
<feature type="transmembrane region" description="Helical" evidence="8">
    <location>
        <begin position="227"/>
        <end position="245"/>
    </location>
</feature>
<dbReference type="Pfam" id="PF02487">
    <property type="entry name" value="CLN3"/>
    <property type="match status" value="1"/>
</dbReference>
<comment type="similarity">
    <text evidence="2 8">Belongs to the battenin family.</text>
</comment>
<dbReference type="PANTHER" id="PTHR10981:SF0">
    <property type="entry name" value="BATTENIN"/>
    <property type="match status" value="1"/>
</dbReference>
<dbReference type="GO" id="GO:0051453">
    <property type="term" value="P:regulation of intracellular pH"/>
    <property type="evidence" value="ECO:0007669"/>
    <property type="project" value="TreeGrafter"/>
</dbReference>
<feature type="transmembrane region" description="Helical" evidence="8">
    <location>
        <begin position="325"/>
        <end position="345"/>
    </location>
</feature>
<keyword evidence="6 8" id="KW-1133">Transmembrane helix</keyword>
<keyword evidence="4 8" id="KW-0812">Transmembrane</keyword>
<evidence type="ECO:0000256" key="7">
    <source>
        <dbReference type="ARBA" id="ARBA00023136"/>
    </source>
</evidence>
<evidence type="ECO:0000256" key="2">
    <source>
        <dbReference type="ARBA" id="ARBA00007467"/>
    </source>
</evidence>
<dbReference type="HOGENOM" id="CLU_029663_1_2_1"/>
<dbReference type="PIRSF" id="PIRSF015974">
    <property type="entry name" value="CLN3_BTN1"/>
    <property type="match status" value="1"/>
</dbReference>
<feature type="transmembrane region" description="Helical" evidence="8">
    <location>
        <begin position="298"/>
        <end position="319"/>
    </location>
</feature>
<keyword evidence="8" id="KW-0926">Vacuole</keyword>
<keyword evidence="3" id="KW-0813">Transport</keyword>
<feature type="transmembrane region" description="Helical" evidence="8">
    <location>
        <begin position="366"/>
        <end position="385"/>
    </location>
</feature>
<dbReference type="GO" id="GO:0005774">
    <property type="term" value="C:vacuolar membrane"/>
    <property type="evidence" value="ECO:0007669"/>
    <property type="project" value="UniProtKB-SubCell"/>
</dbReference>
<dbReference type="SUPFAM" id="SSF103473">
    <property type="entry name" value="MFS general substrate transporter"/>
    <property type="match status" value="1"/>
</dbReference>
<dbReference type="STRING" id="559304.G8YPY1"/>
<evidence type="ECO:0000256" key="4">
    <source>
        <dbReference type="ARBA" id="ARBA00022692"/>
    </source>
</evidence>